<dbReference type="Gene3D" id="1.25.40.20">
    <property type="entry name" value="Ankyrin repeat-containing domain"/>
    <property type="match status" value="1"/>
</dbReference>
<dbReference type="InterPro" id="IPR036770">
    <property type="entry name" value="Ankyrin_rpt-contain_sf"/>
</dbReference>
<dbReference type="InterPro" id="IPR002110">
    <property type="entry name" value="Ankyrin_rpt"/>
</dbReference>
<dbReference type="AlphaFoldDB" id="A0A2L2T6P5"/>
<keyword evidence="3" id="KW-1185">Reference proteome</keyword>
<name>A0A2L2T6P5_9HYPO</name>
<evidence type="ECO:0000313" key="3">
    <source>
        <dbReference type="Proteomes" id="UP000245910"/>
    </source>
</evidence>
<accession>A0A2L2T6P5</accession>
<dbReference type="EMBL" id="LN649229">
    <property type="protein sequence ID" value="CEI65548.1"/>
    <property type="molecule type" value="Genomic_DNA"/>
</dbReference>
<organism evidence="2 3">
    <name type="scientific">Fusarium venenatum</name>
    <dbReference type="NCBI Taxonomy" id="56646"/>
    <lineage>
        <taxon>Eukaryota</taxon>
        <taxon>Fungi</taxon>
        <taxon>Dikarya</taxon>
        <taxon>Ascomycota</taxon>
        <taxon>Pezizomycotina</taxon>
        <taxon>Sordariomycetes</taxon>
        <taxon>Hypocreomycetidae</taxon>
        <taxon>Hypocreales</taxon>
        <taxon>Nectriaceae</taxon>
        <taxon>Fusarium</taxon>
    </lineage>
</organism>
<sequence length="175" mass="20178">MNFTDTFQCKASLARTCSPLYSTLINEVYKQASKSKSLARAHIYEACRDGNILALERSFQAETQGIYDSVQERFNRPLYTAIKFYQVGVVQWLLERGADPNFANDHDVSMPVLFDSPLQMAVQSVMMPGIPQWRVPKEWNEQGFVVPHLDYWRWAGRAIIRLLRDADTDERSLVL</sequence>
<feature type="repeat" description="ANK" evidence="1">
    <location>
        <begin position="73"/>
        <end position="105"/>
    </location>
</feature>
<protein>
    <submittedName>
        <fullName evidence="2">Uncharacterized protein</fullName>
    </submittedName>
</protein>
<dbReference type="Proteomes" id="UP000245910">
    <property type="component" value="Chromosome I"/>
</dbReference>
<dbReference type="SUPFAM" id="SSF140860">
    <property type="entry name" value="Pseudo ankyrin repeat-like"/>
    <property type="match status" value="1"/>
</dbReference>
<keyword evidence="1" id="KW-0040">ANK repeat</keyword>
<evidence type="ECO:0000256" key="1">
    <source>
        <dbReference type="PROSITE-ProRule" id="PRU00023"/>
    </source>
</evidence>
<proteinExistence type="predicted"/>
<reference evidence="3" key="1">
    <citation type="submission" date="2014-10" db="EMBL/GenBank/DDBJ databases">
        <authorList>
            <person name="King R."/>
        </authorList>
    </citation>
    <scope>NUCLEOTIDE SEQUENCE [LARGE SCALE GENOMIC DNA]</scope>
    <source>
        <strain evidence="3">A3/5</strain>
    </source>
</reference>
<dbReference type="PROSITE" id="PS50088">
    <property type="entry name" value="ANK_REPEAT"/>
    <property type="match status" value="1"/>
</dbReference>
<evidence type="ECO:0000313" key="2">
    <source>
        <dbReference type="EMBL" id="CEI65548.1"/>
    </source>
</evidence>
<dbReference type="OrthoDB" id="4974265at2759"/>